<protein>
    <submittedName>
        <fullName evidence="3">Uncharacterized protein</fullName>
    </submittedName>
</protein>
<dbReference type="EMBL" id="LGRX02004691">
    <property type="protein sequence ID" value="KAK3279746.1"/>
    <property type="molecule type" value="Genomic_DNA"/>
</dbReference>
<dbReference type="Proteomes" id="UP001190700">
    <property type="component" value="Unassembled WGS sequence"/>
</dbReference>
<keyword evidence="4" id="KW-1185">Reference proteome</keyword>
<evidence type="ECO:0000256" key="2">
    <source>
        <dbReference type="SAM" id="MobiDB-lite"/>
    </source>
</evidence>
<evidence type="ECO:0000256" key="1">
    <source>
        <dbReference type="SAM" id="Coils"/>
    </source>
</evidence>
<feature type="region of interest" description="Disordered" evidence="2">
    <location>
        <begin position="398"/>
        <end position="511"/>
    </location>
</feature>
<feature type="region of interest" description="Disordered" evidence="2">
    <location>
        <begin position="1"/>
        <end position="42"/>
    </location>
</feature>
<sequence>METPVRTHASDRSRSAERHGPRSAQPGSSIRQLATPTGARKPRIWSAKAQGSLAWELESVKDELYYQHQCAEASSRRVRELERDRSQLTFDYQGRVKELDEEITESNKFLIETRNEIQEKDRQLQQKLDEEGLLNKEKDHLKSVLAQEKAAIARVKEEYAIKEMELARIVVEQEKEYNTLYAALNDEKEIATNLKRQLVEHQKELLIIKDNKRNPPLSREQHVIHGQPPKPFRITSDADNVDENRLQEAKYSDVILFRLNVSDFKDKVEDPMTFVEQFTAVQMYLESEVMELRKIFRYYCFLNAVGANNPFSLNGRQFEVLTKDCRVILEVPKLLEILHRVQPQIGVQDMRYTLQPSENEKKKQLDAVQLDFDNFLEVLVRIAFLLYSKEVLESQFTADPRQARTAQPQAPVNKRAARAGVAGRAESGQSGGLCGSQPDAAPSKQMALQSAAGKPREQKQSAGAAARTDKGGKRMPPKLGDGKDSQQAKVSSVPPGGMDISSSFFPSTSPDDMQLPASLKRLLRDAIFPRAHRMVPDKFQESFSTEAVQAALHSFRHVTRGHFFNAVDGNQPEMSCPQWLVWCKSMTLIDEIYTVAEAALTFVTVSDRTFLQSLRMEATAASYADHGEFPASGMRKQAGIGLDGFEECISRLANVRFEAKAKRMELLEKKMVTKRGLAEVLLEFAIEHLEEEETC</sequence>
<organism evidence="3 4">
    <name type="scientific">Cymbomonas tetramitiformis</name>
    <dbReference type="NCBI Taxonomy" id="36881"/>
    <lineage>
        <taxon>Eukaryota</taxon>
        <taxon>Viridiplantae</taxon>
        <taxon>Chlorophyta</taxon>
        <taxon>Pyramimonadophyceae</taxon>
        <taxon>Pyramimonadales</taxon>
        <taxon>Pyramimonadaceae</taxon>
        <taxon>Cymbomonas</taxon>
    </lineage>
</organism>
<accession>A0AAE0GKI5</accession>
<feature type="compositionally biased region" description="Low complexity" evidence="2">
    <location>
        <begin position="501"/>
        <end position="511"/>
    </location>
</feature>
<evidence type="ECO:0000313" key="3">
    <source>
        <dbReference type="EMBL" id="KAK3279746.1"/>
    </source>
</evidence>
<comment type="caution">
    <text evidence="3">The sequence shown here is derived from an EMBL/GenBank/DDBJ whole genome shotgun (WGS) entry which is preliminary data.</text>
</comment>
<feature type="coiled-coil region" evidence="1">
    <location>
        <begin position="110"/>
        <end position="211"/>
    </location>
</feature>
<dbReference type="AlphaFoldDB" id="A0AAE0GKI5"/>
<name>A0AAE0GKI5_9CHLO</name>
<keyword evidence="1" id="KW-0175">Coiled coil</keyword>
<evidence type="ECO:0000313" key="4">
    <source>
        <dbReference type="Proteomes" id="UP001190700"/>
    </source>
</evidence>
<reference evidence="3 4" key="1">
    <citation type="journal article" date="2015" name="Genome Biol. Evol.">
        <title>Comparative Genomics of a Bacterivorous Green Alga Reveals Evolutionary Causalities and Consequences of Phago-Mixotrophic Mode of Nutrition.</title>
        <authorList>
            <person name="Burns J.A."/>
            <person name="Paasch A."/>
            <person name="Narechania A."/>
            <person name="Kim E."/>
        </authorList>
    </citation>
    <scope>NUCLEOTIDE SEQUENCE [LARGE SCALE GENOMIC DNA]</scope>
    <source>
        <strain evidence="3 4">PLY_AMNH</strain>
    </source>
</reference>
<feature type="compositionally biased region" description="Basic and acidic residues" evidence="2">
    <location>
        <begin position="8"/>
        <end position="20"/>
    </location>
</feature>
<feature type="compositionally biased region" description="Polar residues" evidence="2">
    <location>
        <begin position="25"/>
        <end position="35"/>
    </location>
</feature>
<proteinExistence type="predicted"/>
<gene>
    <name evidence="3" type="ORF">CYMTET_12381</name>
</gene>